<keyword evidence="10 12" id="KW-0808">Transferase</keyword>
<comment type="subunit">
    <text evidence="6 12">Homodimer.</text>
</comment>
<comment type="catalytic activity">
    <reaction evidence="1 12">
        <text>AMP + diphosphate = 5-phospho-alpha-D-ribose 1-diphosphate + adenine</text>
        <dbReference type="Rhea" id="RHEA:16609"/>
        <dbReference type="ChEBI" id="CHEBI:16708"/>
        <dbReference type="ChEBI" id="CHEBI:33019"/>
        <dbReference type="ChEBI" id="CHEBI:58017"/>
        <dbReference type="ChEBI" id="CHEBI:456215"/>
        <dbReference type="EC" id="2.4.2.7"/>
    </reaction>
</comment>
<dbReference type="Pfam" id="PF00156">
    <property type="entry name" value="Pribosyltran"/>
    <property type="match status" value="1"/>
</dbReference>
<evidence type="ECO:0000256" key="10">
    <source>
        <dbReference type="ARBA" id="ARBA00022679"/>
    </source>
</evidence>
<keyword evidence="8 12" id="KW-0963">Cytoplasm</keyword>
<dbReference type="CDD" id="cd06223">
    <property type="entry name" value="PRTases_typeI"/>
    <property type="match status" value="1"/>
</dbReference>
<evidence type="ECO:0000256" key="4">
    <source>
        <dbReference type="ARBA" id="ARBA00004659"/>
    </source>
</evidence>
<gene>
    <name evidence="12" type="primary">apt</name>
    <name evidence="14" type="ORF">ENR15_02850</name>
</gene>
<protein>
    <recommendedName>
        <fullName evidence="7 12">Adenine phosphoribosyltransferase</fullName>
        <shortName evidence="12">APRT</shortName>
        <ecNumber evidence="7 12">2.4.2.7</ecNumber>
    </recommendedName>
</protein>
<dbReference type="InterPro" id="IPR000836">
    <property type="entry name" value="PRTase_dom"/>
</dbReference>
<keyword evidence="9 12" id="KW-0328">Glycosyltransferase</keyword>
<evidence type="ECO:0000256" key="9">
    <source>
        <dbReference type="ARBA" id="ARBA00022676"/>
    </source>
</evidence>
<dbReference type="SUPFAM" id="SSF53271">
    <property type="entry name" value="PRTase-like"/>
    <property type="match status" value="1"/>
</dbReference>
<dbReference type="AlphaFoldDB" id="A0A7C3VFB8"/>
<dbReference type="HAMAP" id="MF_00004">
    <property type="entry name" value="Aden_phosphoribosyltr"/>
    <property type="match status" value="1"/>
</dbReference>
<evidence type="ECO:0000256" key="8">
    <source>
        <dbReference type="ARBA" id="ARBA00022490"/>
    </source>
</evidence>
<comment type="pathway">
    <text evidence="4 12">Purine metabolism; AMP biosynthesis via salvage pathway; AMP from adenine: step 1/1.</text>
</comment>
<evidence type="ECO:0000313" key="14">
    <source>
        <dbReference type="EMBL" id="HGF99618.1"/>
    </source>
</evidence>
<dbReference type="InterPro" id="IPR050054">
    <property type="entry name" value="UPRTase/APRTase"/>
</dbReference>
<dbReference type="PANTHER" id="PTHR32315">
    <property type="entry name" value="ADENINE PHOSPHORIBOSYLTRANSFERASE"/>
    <property type="match status" value="1"/>
</dbReference>
<reference evidence="14" key="1">
    <citation type="journal article" date="2020" name="mSystems">
        <title>Genome- and Community-Level Interaction Insights into Carbon Utilization and Element Cycling Functions of Hydrothermarchaeota in Hydrothermal Sediment.</title>
        <authorList>
            <person name="Zhou Z."/>
            <person name="Liu Y."/>
            <person name="Xu W."/>
            <person name="Pan J."/>
            <person name="Luo Z.H."/>
            <person name="Li M."/>
        </authorList>
    </citation>
    <scope>NUCLEOTIDE SEQUENCE [LARGE SCALE GENOMIC DNA]</scope>
    <source>
        <strain evidence="14">SpSt-374</strain>
    </source>
</reference>
<dbReference type="UniPathway" id="UPA00588">
    <property type="reaction ID" value="UER00646"/>
</dbReference>
<evidence type="ECO:0000259" key="13">
    <source>
        <dbReference type="Pfam" id="PF00156"/>
    </source>
</evidence>
<dbReference type="GO" id="GO:0006168">
    <property type="term" value="P:adenine salvage"/>
    <property type="evidence" value="ECO:0007669"/>
    <property type="project" value="InterPro"/>
</dbReference>
<evidence type="ECO:0000256" key="7">
    <source>
        <dbReference type="ARBA" id="ARBA00011893"/>
    </source>
</evidence>
<keyword evidence="11 12" id="KW-0660">Purine salvage</keyword>
<comment type="function">
    <text evidence="2 12">Catalyzes a salvage reaction resulting in the formation of AMP, that is energically less costly than de novo synthesis.</text>
</comment>
<dbReference type="GO" id="GO:0006166">
    <property type="term" value="P:purine ribonucleoside salvage"/>
    <property type="evidence" value="ECO:0007669"/>
    <property type="project" value="UniProtKB-UniRule"/>
</dbReference>
<dbReference type="GO" id="GO:0005737">
    <property type="term" value="C:cytoplasm"/>
    <property type="evidence" value="ECO:0007669"/>
    <property type="project" value="UniProtKB-SubCell"/>
</dbReference>
<comment type="subcellular location">
    <subcellularLocation>
        <location evidence="3 12">Cytoplasm</location>
    </subcellularLocation>
</comment>
<dbReference type="Gene3D" id="3.40.50.2020">
    <property type="match status" value="1"/>
</dbReference>
<dbReference type="InterPro" id="IPR005764">
    <property type="entry name" value="Ade_phspho_trans"/>
</dbReference>
<dbReference type="GO" id="GO:0003999">
    <property type="term" value="F:adenine phosphoribosyltransferase activity"/>
    <property type="evidence" value="ECO:0007669"/>
    <property type="project" value="UniProtKB-UniRule"/>
</dbReference>
<dbReference type="NCBIfam" id="TIGR01090">
    <property type="entry name" value="apt"/>
    <property type="match status" value="1"/>
</dbReference>
<dbReference type="GO" id="GO:0044209">
    <property type="term" value="P:AMP salvage"/>
    <property type="evidence" value="ECO:0007669"/>
    <property type="project" value="UniProtKB-UniRule"/>
</dbReference>
<dbReference type="NCBIfam" id="NF002634">
    <property type="entry name" value="PRK02304.1-3"/>
    <property type="match status" value="1"/>
</dbReference>
<dbReference type="EC" id="2.4.2.7" evidence="7 12"/>
<comment type="similarity">
    <text evidence="5 12">Belongs to the purine/pyrimidine phosphoribosyltransferase family.</text>
</comment>
<evidence type="ECO:0000256" key="1">
    <source>
        <dbReference type="ARBA" id="ARBA00000868"/>
    </source>
</evidence>
<evidence type="ECO:0000256" key="3">
    <source>
        <dbReference type="ARBA" id="ARBA00004496"/>
    </source>
</evidence>
<evidence type="ECO:0000256" key="11">
    <source>
        <dbReference type="ARBA" id="ARBA00022726"/>
    </source>
</evidence>
<organism evidence="14">
    <name type="scientific">Planktothricoides sp. SpSt-374</name>
    <dbReference type="NCBI Taxonomy" id="2282167"/>
    <lineage>
        <taxon>Bacteria</taxon>
        <taxon>Bacillati</taxon>
        <taxon>Cyanobacteriota</taxon>
        <taxon>Cyanophyceae</taxon>
        <taxon>Oscillatoriophycideae</taxon>
        <taxon>Oscillatoriales</taxon>
        <taxon>Oscillatoriaceae</taxon>
        <taxon>Planktothricoides</taxon>
    </lineage>
</organism>
<name>A0A7C3VFB8_9CYAN</name>
<proteinExistence type="inferred from homology"/>
<dbReference type="GO" id="GO:0016208">
    <property type="term" value="F:AMP binding"/>
    <property type="evidence" value="ECO:0007669"/>
    <property type="project" value="TreeGrafter"/>
</dbReference>
<dbReference type="FunFam" id="3.40.50.2020:FF:000004">
    <property type="entry name" value="Adenine phosphoribosyltransferase"/>
    <property type="match status" value="1"/>
</dbReference>
<dbReference type="EMBL" id="DSPX01000025">
    <property type="protein sequence ID" value="HGF99618.1"/>
    <property type="molecule type" value="Genomic_DNA"/>
</dbReference>
<feature type="domain" description="Phosphoribosyltransferase" evidence="13">
    <location>
        <begin position="49"/>
        <end position="163"/>
    </location>
</feature>
<evidence type="ECO:0000256" key="2">
    <source>
        <dbReference type="ARBA" id="ARBA00003968"/>
    </source>
</evidence>
<comment type="caution">
    <text evidence="14">The sequence shown here is derived from an EMBL/GenBank/DDBJ whole genome shotgun (WGS) entry which is preliminary data.</text>
</comment>
<dbReference type="InterPro" id="IPR029057">
    <property type="entry name" value="PRTase-like"/>
</dbReference>
<evidence type="ECO:0000256" key="5">
    <source>
        <dbReference type="ARBA" id="ARBA00008391"/>
    </source>
</evidence>
<accession>A0A7C3VFB8</accession>
<dbReference type="GO" id="GO:0002055">
    <property type="term" value="F:adenine binding"/>
    <property type="evidence" value="ECO:0007669"/>
    <property type="project" value="TreeGrafter"/>
</dbReference>
<dbReference type="PANTHER" id="PTHR32315:SF3">
    <property type="entry name" value="ADENINE PHOSPHORIBOSYLTRANSFERASE"/>
    <property type="match status" value="1"/>
</dbReference>
<sequence>MDVTGAPQNFPESPTGVKNLIRDLPDFPKPGIIFRDITTLLRDPQGLRTAIDSMAEQCHPLAPDCIVGMESRGFIFGVPLAYKLGVGFIPARKPGKLPAATYSVEYELEYGTDRLEIHRDALLPGQRVLIVDDLIATGGTAAATAKLVELSGATLVGFCFLVELLGLEGRQKLPPVPIMTIVQY</sequence>
<evidence type="ECO:0000256" key="6">
    <source>
        <dbReference type="ARBA" id="ARBA00011738"/>
    </source>
</evidence>
<dbReference type="NCBIfam" id="NF002636">
    <property type="entry name" value="PRK02304.1-5"/>
    <property type="match status" value="1"/>
</dbReference>
<evidence type="ECO:0000256" key="12">
    <source>
        <dbReference type="HAMAP-Rule" id="MF_00004"/>
    </source>
</evidence>